<evidence type="ECO:0000313" key="2">
    <source>
        <dbReference type="Proteomes" id="UP000202763"/>
    </source>
</evidence>
<keyword evidence="2" id="KW-1185">Reference proteome</keyword>
<dbReference type="EMBL" id="KR534323">
    <property type="protein sequence ID" value="AKO61030.1"/>
    <property type="molecule type" value="Genomic_DNA"/>
</dbReference>
<dbReference type="KEGG" id="vg:26796624"/>
<sequence length="67" mass="8218">MGDWWERYSCIKSDIFVNVYRQFESAEDFEEFLMEQEGYYYWAISGRKLHLHHGAQFILDLYEKGKL</sequence>
<dbReference type="GeneID" id="26796624"/>
<accession>A0A0H4J279</accession>
<protein>
    <submittedName>
        <fullName evidence="1">Uncharacterized protein</fullName>
    </submittedName>
</protein>
<proteinExistence type="predicted"/>
<name>A0A0H4J279_9CAUD</name>
<dbReference type="Proteomes" id="UP000202763">
    <property type="component" value="Segment"/>
</dbReference>
<reference evidence="1 2" key="1">
    <citation type="submission" date="2015-05" db="EMBL/GenBank/DDBJ databases">
        <authorList>
            <person name="Wang D.B."/>
            <person name="Wang M."/>
        </authorList>
    </citation>
    <scope>NUCLEOTIDE SEQUENCE [LARGE SCALE GENOMIC DNA]</scope>
</reference>
<evidence type="ECO:0000313" key="1">
    <source>
        <dbReference type="EMBL" id="AKO61030.1"/>
    </source>
</evidence>
<dbReference type="RefSeq" id="YP_009225563.1">
    <property type="nucleotide sequence ID" value="NC_029094.1"/>
</dbReference>
<organism evidence="1 2">
    <name type="scientific">Pseudoalteromonas phage H101</name>
    <dbReference type="NCBI Taxonomy" id="1654919"/>
    <lineage>
        <taxon>Viruses</taxon>
        <taxon>Duplodnaviria</taxon>
        <taxon>Heunggongvirae</taxon>
        <taxon>Uroviricota</taxon>
        <taxon>Caudoviricetes</taxon>
        <taxon>Shandongvirus</taxon>
        <taxon>Shandongvirus H101</taxon>
    </lineage>
</organism>